<dbReference type="OrthoDB" id="4459562at2759"/>
<evidence type="ECO:0000256" key="3">
    <source>
        <dbReference type="ARBA" id="ARBA00022989"/>
    </source>
</evidence>
<dbReference type="EMBL" id="MIKG01000023">
    <property type="protein sequence ID" value="RAO73267.1"/>
    <property type="molecule type" value="Genomic_DNA"/>
</dbReference>
<keyword evidence="2 5" id="KW-0812">Transmembrane</keyword>
<dbReference type="GO" id="GO:0005886">
    <property type="term" value="C:plasma membrane"/>
    <property type="evidence" value="ECO:0007669"/>
    <property type="project" value="TreeGrafter"/>
</dbReference>
<dbReference type="SUPFAM" id="SSF103473">
    <property type="entry name" value="MFS general substrate transporter"/>
    <property type="match status" value="1"/>
</dbReference>
<dbReference type="Proteomes" id="UP000249363">
    <property type="component" value="Unassembled WGS sequence"/>
</dbReference>
<keyword evidence="7" id="KW-1185">Reference proteome</keyword>
<evidence type="ECO:0008006" key="8">
    <source>
        <dbReference type="Google" id="ProtNLM"/>
    </source>
</evidence>
<evidence type="ECO:0000256" key="5">
    <source>
        <dbReference type="SAM" id="Phobius"/>
    </source>
</evidence>
<comment type="subcellular location">
    <subcellularLocation>
        <location evidence="1">Membrane</location>
        <topology evidence="1">Multi-pass membrane protein</topology>
    </subcellularLocation>
</comment>
<reference evidence="6 7" key="1">
    <citation type="journal article" date="2017" name="Biotechnol. Biofuels">
        <title>Differential beta-glucosidase expression as a function of carbon source availability in Talaromyces amestolkiae: a genomic and proteomic approach.</title>
        <authorList>
            <person name="de Eugenio L.I."/>
            <person name="Mendez-Liter J.A."/>
            <person name="Nieto-Dominguez M."/>
            <person name="Alonso L."/>
            <person name="Gil-Munoz J."/>
            <person name="Barriuso J."/>
            <person name="Prieto A."/>
            <person name="Martinez M.J."/>
        </authorList>
    </citation>
    <scope>NUCLEOTIDE SEQUENCE [LARGE SCALE GENOMIC DNA]</scope>
    <source>
        <strain evidence="6 7">CIB</strain>
    </source>
</reference>
<evidence type="ECO:0000256" key="1">
    <source>
        <dbReference type="ARBA" id="ARBA00004141"/>
    </source>
</evidence>
<dbReference type="InterPro" id="IPR036259">
    <property type="entry name" value="MFS_trans_sf"/>
</dbReference>
<feature type="transmembrane region" description="Helical" evidence="5">
    <location>
        <begin position="41"/>
        <end position="63"/>
    </location>
</feature>
<name>A0A364LBV4_TALAM</name>
<organism evidence="6 7">
    <name type="scientific">Talaromyces amestolkiae</name>
    <dbReference type="NCBI Taxonomy" id="1196081"/>
    <lineage>
        <taxon>Eukaryota</taxon>
        <taxon>Fungi</taxon>
        <taxon>Dikarya</taxon>
        <taxon>Ascomycota</taxon>
        <taxon>Pezizomycotina</taxon>
        <taxon>Eurotiomycetes</taxon>
        <taxon>Eurotiomycetidae</taxon>
        <taxon>Eurotiales</taxon>
        <taxon>Trichocomaceae</taxon>
        <taxon>Talaromyces</taxon>
        <taxon>Talaromyces sect. Talaromyces</taxon>
    </lineage>
</organism>
<evidence type="ECO:0000313" key="7">
    <source>
        <dbReference type="Proteomes" id="UP000249363"/>
    </source>
</evidence>
<dbReference type="PANTHER" id="PTHR23501:SF199">
    <property type="entry name" value="MFS EFFLUX TRANSPORTER INPD-RELATED"/>
    <property type="match status" value="1"/>
</dbReference>
<proteinExistence type="predicted"/>
<dbReference type="AlphaFoldDB" id="A0A364LBV4"/>
<keyword evidence="4 5" id="KW-0472">Membrane</keyword>
<sequence>MTVDSGPGEWIGYQIFFGIAEGIGSQLGVIVVQNALPKEDIAVGIAIIMFSQTIGGAVSLVIAQNVFQNRLIANFHQYDPQLDASKIISGGALEIRNMVSKSALPEALFAYNKSIMQTFYLAVAMSSISIFGAVVIEWKSVKKGEQKDAVGASHL</sequence>
<dbReference type="RefSeq" id="XP_040737781.1">
    <property type="nucleotide sequence ID" value="XM_040882177.1"/>
</dbReference>
<protein>
    <recommendedName>
        <fullName evidence="8">Major facilitator superfamily (MFS) profile domain-containing protein</fullName>
    </recommendedName>
</protein>
<dbReference type="GO" id="GO:0022857">
    <property type="term" value="F:transmembrane transporter activity"/>
    <property type="evidence" value="ECO:0007669"/>
    <property type="project" value="TreeGrafter"/>
</dbReference>
<keyword evidence="3 5" id="KW-1133">Transmembrane helix</keyword>
<evidence type="ECO:0000256" key="2">
    <source>
        <dbReference type="ARBA" id="ARBA00022692"/>
    </source>
</evidence>
<comment type="caution">
    <text evidence="6">The sequence shown here is derived from an EMBL/GenBank/DDBJ whole genome shotgun (WGS) entry which is preliminary data.</text>
</comment>
<evidence type="ECO:0000256" key="4">
    <source>
        <dbReference type="ARBA" id="ARBA00023136"/>
    </source>
</evidence>
<evidence type="ECO:0000313" key="6">
    <source>
        <dbReference type="EMBL" id="RAO73267.1"/>
    </source>
</evidence>
<feature type="transmembrane region" description="Helical" evidence="5">
    <location>
        <begin position="12"/>
        <end position="32"/>
    </location>
</feature>
<gene>
    <name evidence="6" type="ORF">BHQ10_009279</name>
</gene>
<accession>A0A364LBV4</accession>
<dbReference type="PANTHER" id="PTHR23501">
    <property type="entry name" value="MAJOR FACILITATOR SUPERFAMILY"/>
    <property type="match status" value="1"/>
</dbReference>
<dbReference type="GeneID" id="63798493"/>
<feature type="transmembrane region" description="Helical" evidence="5">
    <location>
        <begin position="119"/>
        <end position="138"/>
    </location>
</feature>